<dbReference type="VEuPathDB" id="CryptoDB:Cvel_22634"/>
<organism evidence="1">
    <name type="scientific">Chromera velia CCMP2878</name>
    <dbReference type="NCBI Taxonomy" id="1169474"/>
    <lineage>
        <taxon>Eukaryota</taxon>
        <taxon>Sar</taxon>
        <taxon>Alveolata</taxon>
        <taxon>Colpodellida</taxon>
        <taxon>Chromeraceae</taxon>
        <taxon>Chromera</taxon>
    </lineage>
</organism>
<dbReference type="PhylomeDB" id="A0A0G4GN52"/>
<protein>
    <submittedName>
        <fullName evidence="1">Uncharacterized protein</fullName>
    </submittedName>
</protein>
<sequence length="115" mass="12667">MADSQTAAMADLLADHMLDLLTALAVDYMADPLAASPADPMADHMTDLEYCLADRIGVLQALVREGMREALRDLANVYRILAKALEGTIRREVWTSPIEATTLLANLRHSEWEVA</sequence>
<evidence type="ECO:0000313" key="1">
    <source>
        <dbReference type="EMBL" id="CEM31632.1"/>
    </source>
</evidence>
<gene>
    <name evidence="1" type="ORF">Cvel_22634</name>
</gene>
<accession>A0A0G4GN52</accession>
<name>A0A0G4GN52_9ALVE</name>
<dbReference type="EMBL" id="CDMZ01001375">
    <property type="protein sequence ID" value="CEM31632.1"/>
    <property type="molecule type" value="Genomic_DNA"/>
</dbReference>
<dbReference type="AlphaFoldDB" id="A0A0G4GN52"/>
<reference evidence="1" key="1">
    <citation type="submission" date="2014-11" db="EMBL/GenBank/DDBJ databases">
        <authorList>
            <person name="Otto D Thomas"/>
            <person name="Naeem Raeece"/>
        </authorList>
    </citation>
    <scope>NUCLEOTIDE SEQUENCE</scope>
</reference>
<proteinExistence type="predicted"/>